<sequence>MICGRGPAFEALPKILSFWLQKYPNSFYIQKWLKDSLKSVEACLKLNNIPIPMSQDVMTVTSVPTKPPTKKKTAGGAKLKKPDTKRLEDKIDDDYIDVPEPIDTRSGGSLMVQRLFAALEVKVAGVNGHGHVINQGFYNMPLNVDISHNSSKEPMFYARVIKKLGIPTSPSLTLKRSSDTIDGKEDGGYSQGSVQALKRSRSEPGGNFEGVNRDKPAGFWPGETPMASMFLREGRKKLQDEANGALVEFIVDCGLSARVVDSKRFSKFIQILNPNYSLPSCSTFEYSLLPTRAGGICFAIQEAMKKRWNNAITFDGGKLLKKKFYSVHITDTDRQKFCIDLDDSTGLSMMADYIFELLDKWVSRIGPNSFSSICSDDAANTKKARKLLSDRYPRILNFADACHNLQNATKDISALPDFKKTIAELRKLLAFMSLSTYSLDHYNLARKRLGISHGLQSIGETRFATVYWSLESVTTGIEAFKAITRDPKLQIESDILIRLFGDDMDALLFKRDLEDLGAILMPFAHAIQCLEAKETNPADVYTYWLAVVAQLNDLFTSDSCKPTPRYSNSLKESIRKIANSRFSSLINNKAASNVYLIAFVLDPDNRITPILTDPNPLQVPTTTLVRNMSGGFSVKIKDPVSKIGVGLLQILQKEYGNEYRQNRTISEAQEAMKGTNPYLAPYTALEACNALQKQFKAYVNGEAPFNRRRHKNESLGMYWQRYLDDNEDDTRVLAALGVKICSALPVSMVDERAMSTVKWINSSRKGQQEVGTVANNLVMKDWMLFEDSEPTVRRFTTVKWRDIRATIEKRPKESQTGSQEEQGTPTRSCDEVLHMIDGLANASIDDRDEVEESASRGEKFDLEVNFVIANYADILSDRPLTTSTVERDMPVVQEPGGDTAVPADASASEYSLAESDWGTWE</sequence>
<evidence type="ECO:0000313" key="8">
    <source>
        <dbReference type="EMBL" id="KAJ3558474.1"/>
    </source>
</evidence>
<dbReference type="InterPro" id="IPR007021">
    <property type="entry name" value="DUF659"/>
</dbReference>
<dbReference type="GO" id="GO:0008270">
    <property type="term" value="F:zinc ion binding"/>
    <property type="evidence" value="ECO:0007669"/>
    <property type="project" value="UniProtKB-KW"/>
</dbReference>
<protein>
    <recommendedName>
        <fullName evidence="7">DUF659 domain-containing protein</fullName>
    </recommendedName>
</protein>
<dbReference type="Pfam" id="PF04937">
    <property type="entry name" value="DUF659"/>
    <property type="match status" value="1"/>
</dbReference>
<evidence type="ECO:0000256" key="6">
    <source>
        <dbReference type="SAM" id="MobiDB-lite"/>
    </source>
</evidence>
<evidence type="ECO:0000256" key="3">
    <source>
        <dbReference type="ARBA" id="ARBA00022771"/>
    </source>
</evidence>
<keyword evidence="9" id="KW-1185">Reference proteome</keyword>
<dbReference type="GO" id="GO:0005634">
    <property type="term" value="C:nucleus"/>
    <property type="evidence" value="ECO:0007669"/>
    <property type="project" value="UniProtKB-SubCell"/>
</dbReference>
<dbReference type="InterPro" id="IPR052035">
    <property type="entry name" value="ZnF_BED_domain_contain"/>
</dbReference>
<feature type="domain" description="DUF659" evidence="7">
    <location>
        <begin position="349"/>
        <end position="427"/>
    </location>
</feature>
<keyword evidence="2" id="KW-0479">Metal-binding</keyword>
<evidence type="ECO:0000256" key="5">
    <source>
        <dbReference type="ARBA" id="ARBA00023242"/>
    </source>
</evidence>
<dbReference type="SUPFAM" id="SSF53098">
    <property type="entry name" value="Ribonuclease H-like"/>
    <property type="match status" value="1"/>
</dbReference>
<feature type="region of interest" description="Disordered" evidence="6">
    <location>
        <begin position="891"/>
        <end position="921"/>
    </location>
</feature>
<organism evidence="8 9">
    <name type="scientific">Leucocoprinus birnbaumii</name>
    <dbReference type="NCBI Taxonomy" id="56174"/>
    <lineage>
        <taxon>Eukaryota</taxon>
        <taxon>Fungi</taxon>
        <taxon>Dikarya</taxon>
        <taxon>Basidiomycota</taxon>
        <taxon>Agaricomycotina</taxon>
        <taxon>Agaricomycetes</taxon>
        <taxon>Agaricomycetidae</taxon>
        <taxon>Agaricales</taxon>
        <taxon>Agaricineae</taxon>
        <taxon>Agaricaceae</taxon>
        <taxon>Leucocoprinus</taxon>
    </lineage>
</organism>
<feature type="region of interest" description="Disordered" evidence="6">
    <location>
        <begin position="60"/>
        <end position="82"/>
    </location>
</feature>
<keyword evidence="3" id="KW-0863">Zinc-finger</keyword>
<keyword evidence="4" id="KW-0862">Zinc</keyword>
<dbReference type="PANTHER" id="PTHR46481">
    <property type="entry name" value="ZINC FINGER BED DOMAIN-CONTAINING PROTEIN 4"/>
    <property type="match status" value="1"/>
</dbReference>
<keyword evidence="5" id="KW-0539">Nucleus</keyword>
<dbReference type="AlphaFoldDB" id="A0AAD5YNX2"/>
<feature type="compositionally biased region" description="Polar residues" evidence="6">
    <location>
        <begin position="814"/>
        <end position="827"/>
    </location>
</feature>
<accession>A0AAD5YNX2</accession>
<dbReference type="InterPro" id="IPR012337">
    <property type="entry name" value="RNaseH-like_sf"/>
</dbReference>
<proteinExistence type="predicted"/>
<reference evidence="8" key="1">
    <citation type="submission" date="2022-07" db="EMBL/GenBank/DDBJ databases">
        <title>Genome Sequence of Leucocoprinus birnbaumii.</title>
        <authorList>
            <person name="Buettner E."/>
        </authorList>
    </citation>
    <scope>NUCLEOTIDE SEQUENCE</scope>
    <source>
        <strain evidence="8">VT141</strain>
    </source>
</reference>
<comment type="caution">
    <text evidence="8">The sequence shown here is derived from an EMBL/GenBank/DDBJ whole genome shotgun (WGS) entry which is preliminary data.</text>
</comment>
<evidence type="ECO:0000313" key="9">
    <source>
        <dbReference type="Proteomes" id="UP001213000"/>
    </source>
</evidence>
<feature type="region of interest" description="Disordered" evidence="6">
    <location>
        <begin position="175"/>
        <end position="220"/>
    </location>
</feature>
<evidence type="ECO:0000256" key="2">
    <source>
        <dbReference type="ARBA" id="ARBA00022723"/>
    </source>
</evidence>
<evidence type="ECO:0000259" key="7">
    <source>
        <dbReference type="Pfam" id="PF04937"/>
    </source>
</evidence>
<dbReference type="PANTHER" id="PTHR46481:SF10">
    <property type="entry name" value="ZINC FINGER BED DOMAIN-CONTAINING PROTEIN 39"/>
    <property type="match status" value="1"/>
</dbReference>
<feature type="compositionally biased region" description="Basic and acidic residues" evidence="6">
    <location>
        <begin position="176"/>
        <end position="187"/>
    </location>
</feature>
<feature type="region of interest" description="Disordered" evidence="6">
    <location>
        <begin position="807"/>
        <end position="828"/>
    </location>
</feature>
<name>A0AAD5YNX2_9AGAR</name>
<comment type="subcellular location">
    <subcellularLocation>
        <location evidence="1">Nucleus</location>
    </subcellularLocation>
</comment>
<dbReference type="EMBL" id="JANIEX010001395">
    <property type="protein sequence ID" value="KAJ3558474.1"/>
    <property type="molecule type" value="Genomic_DNA"/>
</dbReference>
<dbReference type="Proteomes" id="UP001213000">
    <property type="component" value="Unassembled WGS sequence"/>
</dbReference>
<evidence type="ECO:0000256" key="4">
    <source>
        <dbReference type="ARBA" id="ARBA00022833"/>
    </source>
</evidence>
<evidence type="ECO:0000256" key="1">
    <source>
        <dbReference type="ARBA" id="ARBA00004123"/>
    </source>
</evidence>
<gene>
    <name evidence="8" type="ORF">NP233_g11501</name>
</gene>